<protein>
    <recommendedName>
        <fullName evidence="1">Tc1-like transposase DDE domain-containing protein</fullName>
    </recommendedName>
</protein>
<sequence length="451" mass="52491">MSLNNSDIRSQSKQIVYNVYKFLKELSSKPDVTADFFKQAQIRTGEACGLSERTVRRICSEAKNSEDKPDESKSVLSFKSPRKDYKRAKIVSELDDFDSDVVRRTVHEFYDRGEYPTANLILNDLKQKINYSGCLRSVRNLLKNLKFSYKKCNDGRKFLMERNDIVALRCKFLREICTLRKVKDDRPIVYIDETWVNQNHSRSLIWQNERSTEGLKVPTGKGGRLIVCHAGCARYGFIQGSKLVFRSNTGNTADYHSQMNAEIFQKWFIELLNNLEEPNGQCVISLQVGRKYPKSNWKKADVQKWLTEKYIEFNPFETIPELHQKIKALIPRGKQYLLDQIALENGHEVIRLPPYHCQYNPIELIWAQVKSQVAKKNNTFKMVDIERLTHEALDAVTKRDWEKCVRHAEQLQELDNQKEILRDALMEPIILTILPDDSDASDEESDAEELE</sequence>
<dbReference type="Proteomes" id="UP000475862">
    <property type="component" value="Unassembled WGS sequence"/>
</dbReference>
<evidence type="ECO:0000313" key="3">
    <source>
        <dbReference type="Proteomes" id="UP000475862"/>
    </source>
</evidence>
<accession>A0A6G0U3P3</accession>
<dbReference type="InterPro" id="IPR036397">
    <property type="entry name" value="RNaseH_sf"/>
</dbReference>
<name>A0A6G0U3P3_APHGL</name>
<organism evidence="2 3">
    <name type="scientific">Aphis glycines</name>
    <name type="common">Soybean aphid</name>
    <dbReference type="NCBI Taxonomy" id="307491"/>
    <lineage>
        <taxon>Eukaryota</taxon>
        <taxon>Metazoa</taxon>
        <taxon>Ecdysozoa</taxon>
        <taxon>Arthropoda</taxon>
        <taxon>Hexapoda</taxon>
        <taxon>Insecta</taxon>
        <taxon>Pterygota</taxon>
        <taxon>Neoptera</taxon>
        <taxon>Paraneoptera</taxon>
        <taxon>Hemiptera</taxon>
        <taxon>Sternorrhyncha</taxon>
        <taxon>Aphidomorpha</taxon>
        <taxon>Aphidoidea</taxon>
        <taxon>Aphididae</taxon>
        <taxon>Aphidini</taxon>
        <taxon>Aphis</taxon>
        <taxon>Aphis</taxon>
    </lineage>
</organism>
<evidence type="ECO:0000259" key="1">
    <source>
        <dbReference type="Pfam" id="PF13358"/>
    </source>
</evidence>
<keyword evidence="3" id="KW-1185">Reference proteome</keyword>
<dbReference type="PANTHER" id="PTHR33939:SF1">
    <property type="entry name" value="DUF4371 DOMAIN-CONTAINING PROTEIN"/>
    <property type="match status" value="1"/>
</dbReference>
<dbReference type="OrthoDB" id="6618660at2759"/>
<proteinExistence type="predicted"/>
<dbReference type="AlphaFoldDB" id="A0A6G0U3P3"/>
<dbReference type="PANTHER" id="PTHR33939">
    <property type="entry name" value="PROTEIN CBG22215"/>
    <property type="match status" value="1"/>
</dbReference>
<gene>
    <name evidence="2" type="ORF">AGLY_002377</name>
</gene>
<comment type="caution">
    <text evidence="2">The sequence shown here is derived from an EMBL/GenBank/DDBJ whole genome shotgun (WGS) entry which is preliminary data.</text>
</comment>
<dbReference type="EMBL" id="VYZN01000008">
    <property type="protein sequence ID" value="KAE9543577.1"/>
    <property type="molecule type" value="Genomic_DNA"/>
</dbReference>
<feature type="domain" description="Tc1-like transposase DDE" evidence="1">
    <location>
        <begin position="188"/>
        <end position="380"/>
    </location>
</feature>
<evidence type="ECO:0000313" key="2">
    <source>
        <dbReference type="EMBL" id="KAE9543577.1"/>
    </source>
</evidence>
<dbReference type="Pfam" id="PF13358">
    <property type="entry name" value="DDE_3"/>
    <property type="match status" value="1"/>
</dbReference>
<dbReference type="GO" id="GO:0003676">
    <property type="term" value="F:nucleic acid binding"/>
    <property type="evidence" value="ECO:0007669"/>
    <property type="project" value="InterPro"/>
</dbReference>
<dbReference type="Gene3D" id="3.30.420.10">
    <property type="entry name" value="Ribonuclease H-like superfamily/Ribonuclease H"/>
    <property type="match status" value="1"/>
</dbReference>
<reference evidence="2 3" key="1">
    <citation type="submission" date="2019-08" db="EMBL/GenBank/DDBJ databases">
        <title>The genome of the soybean aphid Biotype 1, its phylome, world population structure and adaptation to the North American continent.</title>
        <authorList>
            <person name="Giordano R."/>
            <person name="Donthu R.K."/>
            <person name="Hernandez A.G."/>
            <person name="Wright C.L."/>
            <person name="Zimin A.V."/>
        </authorList>
    </citation>
    <scope>NUCLEOTIDE SEQUENCE [LARGE SCALE GENOMIC DNA]</scope>
    <source>
        <tissue evidence="2">Whole aphids</tissue>
    </source>
</reference>
<dbReference type="InterPro" id="IPR038717">
    <property type="entry name" value="Tc1-like_DDE_dom"/>
</dbReference>